<keyword evidence="1" id="KW-0812">Transmembrane</keyword>
<accession>A0ABX4FPW2</accession>
<evidence type="ECO:0000259" key="2">
    <source>
        <dbReference type="Pfam" id="PF02698"/>
    </source>
</evidence>
<feature type="transmembrane region" description="Helical" evidence="1">
    <location>
        <begin position="7"/>
        <end position="29"/>
    </location>
</feature>
<keyword evidence="1" id="KW-0472">Membrane</keyword>
<reference evidence="3 4" key="1">
    <citation type="submission" date="2017-07" db="EMBL/GenBank/DDBJ databases">
        <title>Virulence factors identified in Actinobacillus seminis.</title>
        <authorList>
            <person name="Negrete-Abascal E."/>
            <person name="Vaca-Pacheco S."/>
            <person name="Montes-Garcia F."/>
            <person name="Leyto-Gil A.M."/>
            <person name="Fragoso-Garcia E."/>
            <person name="Carvente-Garcia R."/>
            <person name="Perez-Agueros S."/>
            <person name="Castelan-Sanchez H.G."/>
            <person name="Garcia-Molina A."/>
            <person name="Villamar T.E."/>
            <person name="Vazquez-Cruz C."/>
        </authorList>
    </citation>
    <scope>NUCLEOTIDE SEQUENCE [LARGE SCALE GENOMIC DNA]</scope>
    <source>
        <strain evidence="3 4">ATCC 15768</strain>
    </source>
</reference>
<sequence length="254" mass="28736">MFMLVKLITTIILPPFNVILLFILSLILGAFDYKILSKFTALLGILILYVFSIPYTAQKLNDSLVIEDNLTLEDYQTAQAIVVLGGGLRDSKELFGTLAVPQIPLERLRYAAFLYKKTHLPILLSGSSPNGNSEAKVMEKELQEFFHTPTRWLEEHSLTTSENATLVKKLLEKENINRIILVTNQWHMQRAKLLFEKQGFEVLPASVGNGITPESYELGLMHFIPQAAAMPANMQALKEWIGYWKEKNLSPNSI</sequence>
<dbReference type="Gene3D" id="3.40.50.620">
    <property type="entry name" value="HUPs"/>
    <property type="match status" value="1"/>
</dbReference>
<dbReference type="InterPro" id="IPR003848">
    <property type="entry name" value="DUF218"/>
</dbReference>
<proteinExistence type="predicted"/>
<gene>
    <name evidence="3" type="ORF">CFY87_01520</name>
</gene>
<keyword evidence="4" id="KW-1185">Reference proteome</keyword>
<evidence type="ECO:0000313" key="3">
    <source>
        <dbReference type="EMBL" id="OZN25911.1"/>
    </source>
</evidence>
<organism evidence="3 4">
    <name type="scientific">Actinobacillus seminis</name>
    <dbReference type="NCBI Taxonomy" id="722"/>
    <lineage>
        <taxon>Bacteria</taxon>
        <taxon>Pseudomonadati</taxon>
        <taxon>Pseudomonadota</taxon>
        <taxon>Gammaproteobacteria</taxon>
        <taxon>Pasteurellales</taxon>
        <taxon>Pasteurellaceae</taxon>
        <taxon>Actinobacillus</taxon>
    </lineage>
</organism>
<dbReference type="Pfam" id="PF02698">
    <property type="entry name" value="DUF218"/>
    <property type="match status" value="1"/>
</dbReference>
<dbReference type="PANTHER" id="PTHR30336">
    <property type="entry name" value="INNER MEMBRANE PROTEIN, PROBABLE PERMEASE"/>
    <property type="match status" value="1"/>
</dbReference>
<dbReference type="InterPro" id="IPR051599">
    <property type="entry name" value="Cell_Envelope_Assoc"/>
</dbReference>
<comment type="caution">
    <text evidence="3">The sequence shown here is derived from an EMBL/GenBank/DDBJ whole genome shotgun (WGS) entry which is preliminary data.</text>
</comment>
<protein>
    <recommendedName>
        <fullName evidence="2">DUF218 domain-containing protein</fullName>
    </recommendedName>
</protein>
<name>A0ABX4FPW2_9PAST</name>
<dbReference type="RefSeq" id="WP_094945542.1">
    <property type="nucleotide sequence ID" value="NZ_JBMHIA010000014.1"/>
</dbReference>
<keyword evidence="1" id="KW-1133">Transmembrane helix</keyword>
<feature type="domain" description="DUF218" evidence="2">
    <location>
        <begin position="79"/>
        <end position="242"/>
    </location>
</feature>
<evidence type="ECO:0000256" key="1">
    <source>
        <dbReference type="SAM" id="Phobius"/>
    </source>
</evidence>
<feature type="transmembrane region" description="Helical" evidence="1">
    <location>
        <begin position="35"/>
        <end position="57"/>
    </location>
</feature>
<dbReference type="CDD" id="cd06259">
    <property type="entry name" value="YdcF-like"/>
    <property type="match status" value="1"/>
</dbReference>
<dbReference type="EMBL" id="NLFK01000001">
    <property type="protein sequence ID" value="OZN25911.1"/>
    <property type="molecule type" value="Genomic_DNA"/>
</dbReference>
<evidence type="ECO:0000313" key="4">
    <source>
        <dbReference type="Proteomes" id="UP000215738"/>
    </source>
</evidence>
<dbReference type="Proteomes" id="UP000215738">
    <property type="component" value="Unassembled WGS sequence"/>
</dbReference>
<dbReference type="InterPro" id="IPR014729">
    <property type="entry name" value="Rossmann-like_a/b/a_fold"/>
</dbReference>
<dbReference type="PANTHER" id="PTHR30336:SF4">
    <property type="entry name" value="ENVELOPE BIOGENESIS FACTOR ELYC"/>
    <property type="match status" value="1"/>
</dbReference>